<dbReference type="SUPFAM" id="SSF56784">
    <property type="entry name" value="HAD-like"/>
    <property type="match status" value="1"/>
</dbReference>
<protein>
    <submittedName>
        <fullName evidence="1">Soluble P-type ATPase</fullName>
    </submittedName>
</protein>
<gene>
    <name evidence="1" type="ORF">DESME_03755</name>
</gene>
<dbReference type="RefSeq" id="WP_006715233.1">
    <property type="nucleotide sequence ID" value="NZ_CP007032.1"/>
</dbReference>
<dbReference type="Proteomes" id="UP000010847">
    <property type="component" value="Chromosome"/>
</dbReference>
<dbReference type="KEGG" id="dmt:DESME_03755"/>
<dbReference type="EMBL" id="CP007032">
    <property type="protein sequence ID" value="AHF06269.1"/>
    <property type="molecule type" value="Genomic_DNA"/>
</dbReference>
<dbReference type="eggNOG" id="COG4087">
    <property type="taxonomic scope" value="Bacteria"/>
</dbReference>
<dbReference type="HOGENOM" id="CLU_142246_0_0_9"/>
<dbReference type="InterPro" id="IPR036412">
    <property type="entry name" value="HAD-like_sf"/>
</dbReference>
<reference evidence="1 2" key="1">
    <citation type="submission" date="2013-12" db="EMBL/GenBank/DDBJ databases">
        <authorList>
            <consortium name="DOE Joint Genome Institute"/>
            <person name="Smidt H."/>
            <person name="Huntemann M."/>
            <person name="Han J."/>
            <person name="Chen A."/>
            <person name="Kyrpides N."/>
            <person name="Mavromatis K."/>
            <person name="Markowitz V."/>
            <person name="Palaniappan K."/>
            <person name="Ivanova N."/>
            <person name="Schaumberg A."/>
            <person name="Pati A."/>
            <person name="Liolios K."/>
            <person name="Nordberg H.P."/>
            <person name="Cantor M.N."/>
            <person name="Hua S.X."/>
            <person name="Woyke T."/>
        </authorList>
    </citation>
    <scope>NUCLEOTIDE SEQUENCE [LARGE SCALE GENOMIC DNA]</scope>
    <source>
        <strain evidence="2">DSM 15288</strain>
    </source>
</reference>
<name>W0EAN7_9FIRM</name>
<sequence>MIQVVIPGQETLNLEVLVLDYNGTLALDGQMLESVKESLIRLSPHLGIHVITSDTFGTVVKQCEDLPIHVKVLESSDHIHEKENFLVQFGERQIVAVGNGVNDELMLKKADLGIAVIGFEGASSHTLLAADIVVHSIEDALGLLLETTRLKATLRK</sequence>
<evidence type="ECO:0000313" key="1">
    <source>
        <dbReference type="EMBL" id="AHF06269.1"/>
    </source>
</evidence>
<evidence type="ECO:0000313" key="2">
    <source>
        <dbReference type="Proteomes" id="UP000010847"/>
    </source>
</evidence>
<accession>W0EAN7</accession>
<dbReference type="OrthoDB" id="159409at2"/>
<dbReference type="STRING" id="871968.DESME_03755"/>
<proteinExistence type="predicted"/>
<dbReference type="InterPro" id="IPR023214">
    <property type="entry name" value="HAD_sf"/>
</dbReference>
<dbReference type="AlphaFoldDB" id="W0EAN7"/>
<dbReference type="Gene3D" id="3.40.50.1000">
    <property type="entry name" value="HAD superfamily/HAD-like"/>
    <property type="match status" value="1"/>
</dbReference>
<keyword evidence="2" id="KW-1185">Reference proteome</keyword>
<organism evidence="1 2">
    <name type="scientific">Desulfitobacterium metallireducens DSM 15288</name>
    <dbReference type="NCBI Taxonomy" id="871968"/>
    <lineage>
        <taxon>Bacteria</taxon>
        <taxon>Bacillati</taxon>
        <taxon>Bacillota</taxon>
        <taxon>Clostridia</taxon>
        <taxon>Eubacteriales</taxon>
        <taxon>Desulfitobacteriaceae</taxon>
        <taxon>Desulfitobacterium</taxon>
    </lineage>
</organism>